<feature type="transmembrane region" description="Helical" evidence="1">
    <location>
        <begin position="86"/>
        <end position="105"/>
    </location>
</feature>
<dbReference type="EMBL" id="CAEZSR010000215">
    <property type="protein sequence ID" value="CAB4588925.1"/>
    <property type="molecule type" value="Genomic_DNA"/>
</dbReference>
<organism evidence="2">
    <name type="scientific">freshwater metagenome</name>
    <dbReference type="NCBI Taxonomy" id="449393"/>
    <lineage>
        <taxon>unclassified sequences</taxon>
        <taxon>metagenomes</taxon>
        <taxon>ecological metagenomes</taxon>
    </lineage>
</organism>
<gene>
    <name evidence="2" type="ORF">UFOPK1493_03629</name>
</gene>
<protein>
    <submittedName>
        <fullName evidence="2">Unannotated protein</fullName>
    </submittedName>
</protein>
<evidence type="ECO:0000256" key="1">
    <source>
        <dbReference type="SAM" id="Phobius"/>
    </source>
</evidence>
<name>A0A6J6FPE5_9ZZZZ</name>
<feature type="transmembrane region" description="Helical" evidence="1">
    <location>
        <begin position="14"/>
        <end position="35"/>
    </location>
</feature>
<keyword evidence="1" id="KW-1133">Transmembrane helix</keyword>
<feature type="transmembrane region" description="Helical" evidence="1">
    <location>
        <begin position="112"/>
        <end position="135"/>
    </location>
</feature>
<reference evidence="2" key="1">
    <citation type="submission" date="2020-05" db="EMBL/GenBank/DDBJ databases">
        <authorList>
            <person name="Chiriac C."/>
            <person name="Salcher M."/>
            <person name="Ghai R."/>
            <person name="Kavagutti S V."/>
        </authorList>
    </citation>
    <scope>NUCLEOTIDE SEQUENCE</scope>
</reference>
<proteinExistence type="predicted"/>
<sequence>MADVLSPTESTVRLFLHVLAAAVWVGGQFALAGVVPVLRRQAPESTKAVARAFAKLAWPAFAVLVVTGIWNLVAIDVTDTRTDYQVTLFVKIAVSMVAATAVAVHSVGRSKVALALGGAIGAIASVAALFLGILLHSGR</sequence>
<evidence type="ECO:0000313" key="2">
    <source>
        <dbReference type="EMBL" id="CAB4588925.1"/>
    </source>
</evidence>
<feature type="transmembrane region" description="Helical" evidence="1">
    <location>
        <begin position="56"/>
        <end position="74"/>
    </location>
</feature>
<keyword evidence="1" id="KW-0472">Membrane</keyword>
<dbReference type="AlphaFoldDB" id="A0A6J6FPE5"/>
<accession>A0A6J6FPE5</accession>
<keyword evidence="1" id="KW-0812">Transmembrane</keyword>